<keyword evidence="15" id="KW-0547">Nucleotide-binding</keyword>
<comment type="cofactor">
    <cofactor evidence="15">
        <name>Mg(2+)</name>
        <dbReference type="ChEBI" id="CHEBI:18420"/>
    </cofactor>
</comment>
<feature type="short sequence motif" description="Meso-diaminopimelate recognition motif" evidence="15">
    <location>
        <begin position="406"/>
        <end position="409"/>
    </location>
</feature>
<evidence type="ECO:0000256" key="11">
    <source>
        <dbReference type="ARBA" id="ARBA00072883"/>
    </source>
</evidence>
<feature type="domain" description="Mur ligase C-terminal" evidence="18">
    <location>
        <begin position="333"/>
        <end position="460"/>
    </location>
</feature>
<feature type="binding site" evidence="15">
    <location>
        <position position="184"/>
    </location>
    <ligand>
        <name>UDP-N-acetyl-alpha-D-muramoyl-L-alanyl-D-glutamate</name>
        <dbReference type="ChEBI" id="CHEBI:83900"/>
    </ligand>
</feature>
<dbReference type="InterPro" id="IPR036565">
    <property type="entry name" value="Mur-like_cat_sf"/>
</dbReference>
<evidence type="ECO:0000256" key="9">
    <source>
        <dbReference type="ARBA" id="ARBA00056782"/>
    </source>
</evidence>
<dbReference type="SUPFAM" id="SSF53623">
    <property type="entry name" value="MurD-like peptide ligases, catalytic domain"/>
    <property type="match status" value="1"/>
</dbReference>
<feature type="binding site" evidence="15">
    <location>
        <position position="192"/>
    </location>
    <ligand>
        <name>UDP-N-acetyl-alpha-D-muramoyl-L-alanyl-D-glutamate</name>
        <dbReference type="ChEBI" id="CHEBI:83900"/>
    </ligand>
</feature>
<dbReference type="SUPFAM" id="SSF63418">
    <property type="entry name" value="MurE/MurF N-terminal domain"/>
    <property type="match status" value="1"/>
</dbReference>
<feature type="binding site" evidence="15">
    <location>
        <position position="462"/>
    </location>
    <ligand>
        <name>meso-2,6-diaminopimelate</name>
        <dbReference type="ChEBI" id="CHEBI:57791"/>
    </ligand>
</feature>
<evidence type="ECO:0000256" key="2">
    <source>
        <dbReference type="ARBA" id="ARBA00005898"/>
    </source>
</evidence>
<keyword evidence="5 15" id="KW-0573">Peptidoglycan synthesis</keyword>
<evidence type="ECO:0000256" key="3">
    <source>
        <dbReference type="ARBA" id="ARBA00022618"/>
    </source>
</evidence>
<dbReference type="SUPFAM" id="SSF53244">
    <property type="entry name" value="MurD-like peptide ligases, peptide-binding domain"/>
    <property type="match status" value="1"/>
</dbReference>
<evidence type="ECO:0000313" key="21">
    <source>
        <dbReference type="Proteomes" id="UP000192790"/>
    </source>
</evidence>
<dbReference type="GO" id="GO:0008765">
    <property type="term" value="F:UDP-N-acetylmuramoylalanyl-D-glutamate-2,6-diaminopimelate ligase activity"/>
    <property type="evidence" value="ECO:0007669"/>
    <property type="project" value="UniProtKB-UniRule"/>
</dbReference>
<evidence type="ECO:0000259" key="18">
    <source>
        <dbReference type="Pfam" id="PF02875"/>
    </source>
</evidence>
<comment type="similarity">
    <text evidence="2 15">Belongs to the MurCDEF family. MurE subfamily.</text>
</comment>
<evidence type="ECO:0000256" key="14">
    <source>
        <dbReference type="ARBA" id="ARBA00081560"/>
    </source>
</evidence>
<evidence type="ECO:0000256" key="13">
    <source>
        <dbReference type="ARBA" id="ARBA00076158"/>
    </source>
</evidence>
<protein>
    <recommendedName>
        <fullName evidence="11 15">UDP-N-acetylmuramoyl-L-alanyl-D-glutamate--2,6-diaminopimelate ligase</fullName>
        <ecNumber evidence="10 15">6.3.2.13</ecNumber>
    </recommendedName>
    <alternativeName>
        <fullName evidence="12 15">Meso-A2pm-adding enzyme</fullName>
    </alternativeName>
    <alternativeName>
        <fullName evidence="13 15">Meso-diaminopimelate-adding enzyme</fullName>
    </alternativeName>
    <alternativeName>
        <fullName evidence="14 15">UDP-MurNAc-L-Ala-D-Glu:meso-diaminopimelate ligase</fullName>
    </alternativeName>
    <alternativeName>
        <fullName evidence="15">UDP-MurNAc-tripeptide synthetase</fullName>
    </alternativeName>
    <alternativeName>
        <fullName evidence="15">UDP-N-acetylmuramyl-tripeptide synthetase</fullName>
    </alternativeName>
</protein>
<keyword evidence="15 20" id="KW-0436">Ligase</keyword>
<dbReference type="Proteomes" id="UP000192790">
    <property type="component" value="Unassembled WGS sequence"/>
</dbReference>
<feature type="domain" description="Mur ligase central" evidence="19">
    <location>
        <begin position="112"/>
        <end position="310"/>
    </location>
</feature>
<comment type="PTM">
    <text evidence="15">Carboxylation is probably crucial for Mg(2+) binding and, consequently, for the gamma-phosphate positioning of ATP.</text>
</comment>
<keyword evidence="4 15" id="KW-0133">Cell shape</keyword>
<keyword evidence="7 15" id="KW-0961">Cell wall biogenesis/degradation</keyword>
<dbReference type="UniPathway" id="UPA00219"/>
<dbReference type="Pfam" id="PF02875">
    <property type="entry name" value="Mur_ligase_C"/>
    <property type="match status" value="1"/>
</dbReference>
<evidence type="ECO:0000256" key="10">
    <source>
        <dbReference type="ARBA" id="ARBA00066633"/>
    </source>
</evidence>
<dbReference type="PANTHER" id="PTHR23135:SF4">
    <property type="entry name" value="UDP-N-ACETYLMURAMOYL-L-ALANYL-D-GLUTAMATE--2,6-DIAMINOPIMELATE LIGASE MURE HOMOLOG, CHLOROPLASTIC"/>
    <property type="match status" value="1"/>
</dbReference>
<dbReference type="Pfam" id="PF08245">
    <property type="entry name" value="Mur_ligase_M"/>
    <property type="match status" value="1"/>
</dbReference>
<dbReference type="Gene3D" id="3.90.190.20">
    <property type="entry name" value="Mur ligase, C-terminal domain"/>
    <property type="match status" value="1"/>
</dbReference>
<evidence type="ECO:0000256" key="7">
    <source>
        <dbReference type="ARBA" id="ARBA00023316"/>
    </source>
</evidence>
<dbReference type="FunFam" id="3.90.190.20:FF:000006">
    <property type="entry name" value="UDP-N-acetylmuramoyl-L-alanyl-D-glutamate--2,6-diaminopimelate ligase"/>
    <property type="match status" value="1"/>
</dbReference>
<dbReference type="Gene3D" id="3.40.1390.10">
    <property type="entry name" value="MurE/MurF, N-terminal domain"/>
    <property type="match status" value="1"/>
</dbReference>
<dbReference type="InterPro" id="IPR013221">
    <property type="entry name" value="Mur_ligase_cen"/>
</dbReference>
<dbReference type="NCBIfam" id="NF001124">
    <property type="entry name" value="PRK00139.1-2"/>
    <property type="match status" value="1"/>
</dbReference>
<feature type="binding site" evidence="15">
    <location>
        <position position="458"/>
    </location>
    <ligand>
        <name>meso-2,6-diaminopimelate</name>
        <dbReference type="ChEBI" id="CHEBI:57791"/>
    </ligand>
</feature>
<dbReference type="GO" id="GO:0071555">
    <property type="term" value="P:cell wall organization"/>
    <property type="evidence" value="ECO:0007669"/>
    <property type="project" value="UniProtKB-KW"/>
</dbReference>
<evidence type="ECO:0000256" key="12">
    <source>
        <dbReference type="ARBA" id="ARBA00075482"/>
    </source>
</evidence>
<dbReference type="AlphaFoldDB" id="A0A1W1Z0B7"/>
<dbReference type="InterPro" id="IPR005761">
    <property type="entry name" value="UDP-N-AcMur-Glu-dNH2Pim_ligase"/>
</dbReference>
<evidence type="ECO:0000256" key="15">
    <source>
        <dbReference type="HAMAP-Rule" id="MF_00208"/>
    </source>
</evidence>
<dbReference type="Gene3D" id="3.40.1190.10">
    <property type="entry name" value="Mur-like, catalytic domain"/>
    <property type="match status" value="1"/>
</dbReference>
<dbReference type="GO" id="GO:0008360">
    <property type="term" value="P:regulation of cell shape"/>
    <property type="evidence" value="ECO:0007669"/>
    <property type="project" value="UniProtKB-KW"/>
</dbReference>
<organism evidence="20 21">
    <name type="scientific">Papillibacter cinnamivorans DSM 12816</name>
    <dbReference type="NCBI Taxonomy" id="1122930"/>
    <lineage>
        <taxon>Bacteria</taxon>
        <taxon>Bacillati</taxon>
        <taxon>Bacillota</taxon>
        <taxon>Clostridia</taxon>
        <taxon>Eubacteriales</taxon>
        <taxon>Oscillospiraceae</taxon>
        <taxon>Papillibacter</taxon>
    </lineage>
</organism>
<dbReference type="EMBL" id="FWXW01000001">
    <property type="protein sequence ID" value="SMC41531.1"/>
    <property type="molecule type" value="Genomic_DNA"/>
</dbReference>
<feature type="binding site" evidence="15">
    <location>
        <position position="36"/>
    </location>
    <ligand>
        <name>UDP-N-acetyl-alpha-D-muramoyl-L-alanyl-D-glutamate</name>
        <dbReference type="ChEBI" id="CHEBI:83900"/>
    </ligand>
</feature>
<comment type="subcellular location">
    <subcellularLocation>
        <location evidence="15 16">Cytoplasm</location>
    </subcellularLocation>
</comment>
<keyword evidence="15" id="KW-0963">Cytoplasm</keyword>
<keyword evidence="21" id="KW-1185">Reference proteome</keyword>
<sequence length="492" mass="54120">MEVGTKVKLKELLRDVVILSSTADMETEIHSVCYDSRKVSPGDLFVAIEGFETDGHAYIPRALEAGAAAVVCQKAPEDGVPHVMVSSSRRALAVISANFFGRPAEKMKFIGITGTNGKTTTTYLAKRLLEQALGARVGLIGTNQNLIGERVLPTERTTPESFELQRLFREMLDAGCTHVVMEVSSHALVLERVYGVFFETGIFTNLTQDHLDFHKTMEAYMEAKAILFQNCRTGIINLDDPWAGEMIQRADCEIFTFSESKNEADLVAKNIRLYNDRVEFEAVSIGMIQRMEVHIPGSFTVYNALGVIALGLTMGIDISRIAAVLKQAGGVKGRMEVVPAGTDYTVLIDYAHTPDALENLLRSVKGFARGRVVALFGCGGDRDPIKRPIMGNIAAELADFVIVTSDNPRTEEPGAIIRDILKGMEETKTPHIVIENRPEAIRYAMDHALPDDIVVLAGKGHEDYQIIGKEKHHLDEREVIAAHLAEQQGKNS</sequence>
<comment type="catalytic activity">
    <reaction evidence="8 15">
        <text>UDP-N-acetyl-alpha-D-muramoyl-L-alanyl-D-glutamate + meso-2,6-diaminopimelate + ATP = UDP-N-acetyl-alpha-D-muramoyl-L-alanyl-gamma-D-glutamyl-meso-2,6-diaminopimelate + ADP + phosphate + H(+)</text>
        <dbReference type="Rhea" id="RHEA:23676"/>
        <dbReference type="ChEBI" id="CHEBI:15378"/>
        <dbReference type="ChEBI" id="CHEBI:30616"/>
        <dbReference type="ChEBI" id="CHEBI:43474"/>
        <dbReference type="ChEBI" id="CHEBI:57791"/>
        <dbReference type="ChEBI" id="CHEBI:83900"/>
        <dbReference type="ChEBI" id="CHEBI:83905"/>
        <dbReference type="ChEBI" id="CHEBI:456216"/>
        <dbReference type="EC" id="6.3.2.13"/>
    </reaction>
</comment>
<dbReference type="InterPro" id="IPR035911">
    <property type="entry name" value="MurE/MurF_N"/>
</dbReference>
<keyword evidence="15" id="KW-0460">Magnesium</keyword>
<dbReference type="GO" id="GO:0005737">
    <property type="term" value="C:cytoplasm"/>
    <property type="evidence" value="ECO:0007669"/>
    <property type="project" value="UniProtKB-SubCell"/>
</dbReference>
<dbReference type="GO" id="GO:0051301">
    <property type="term" value="P:cell division"/>
    <property type="evidence" value="ECO:0007669"/>
    <property type="project" value="UniProtKB-KW"/>
</dbReference>
<feature type="binding site" evidence="15">
    <location>
        <begin position="114"/>
        <end position="120"/>
    </location>
    <ligand>
        <name>ATP</name>
        <dbReference type="ChEBI" id="CHEBI:30616"/>
    </ligand>
</feature>
<dbReference type="InterPro" id="IPR004101">
    <property type="entry name" value="Mur_ligase_C"/>
</dbReference>
<accession>A0A1W1Z0B7</accession>
<feature type="binding site" evidence="15">
    <location>
        <position position="382"/>
    </location>
    <ligand>
        <name>meso-2,6-diaminopimelate</name>
        <dbReference type="ChEBI" id="CHEBI:57791"/>
    </ligand>
</feature>
<dbReference type="STRING" id="1122930.SAMN02745168_0805"/>
<evidence type="ECO:0000256" key="16">
    <source>
        <dbReference type="RuleBase" id="RU004135"/>
    </source>
</evidence>
<evidence type="ECO:0000256" key="5">
    <source>
        <dbReference type="ARBA" id="ARBA00022984"/>
    </source>
</evidence>
<dbReference type="Pfam" id="PF01225">
    <property type="entry name" value="Mur_ligase"/>
    <property type="match status" value="1"/>
</dbReference>
<gene>
    <name evidence="15" type="primary">murE</name>
    <name evidence="20" type="ORF">SAMN02745168_0805</name>
</gene>
<dbReference type="NCBIfam" id="TIGR01085">
    <property type="entry name" value="murE"/>
    <property type="match status" value="1"/>
</dbReference>
<feature type="domain" description="Mur ligase N-terminal catalytic" evidence="17">
    <location>
        <begin position="28"/>
        <end position="97"/>
    </location>
</feature>
<dbReference type="EC" id="6.3.2.13" evidence="10 15"/>
<dbReference type="InterPro" id="IPR036615">
    <property type="entry name" value="Mur_ligase_C_dom_sf"/>
</dbReference>
<dbReference type="GO" id="GO:0000287">
    <property type="term" value="F:magnesium ion binding"/>
    <property type="evidence" value="ECO:0007669"/>
    <property type="project" value="UniProtKB-UniRule"/>
</dbReference>
<evidence type="ECO:0000313" key="20">
    <source>
        <dbReference type="EMBL" id="SMC41531.1"/>
    </source>
</evidence>
<comment type="function">
    <text evidence="9 15">Catalyzes the addition of meso-diaminopimelic acid to the nucleotide precursor UDP-N-acetylmuramoyl-L-alanyl-D-glutamate (UMAG) in the biosynthesis of bacterial cell-wall peptidoglycan.</text>
</comment>
<proteinExistence type="inferred from homology"/>
<comment type="caution">
    <text evidence="15">Lacks conserved residue(s) required for the propagation of feature annotation.</text>
</comment>
<dbReference type="NCBIfam" id="NF001126">
    <property type="entry name" value="PRK00139.1-4"/>
    <property type="match status" value="1"/>
</dbReference>
<comment type="pathway">
    <text evidence="1 15 16">Cell wall biogenesis; peptidoglycan biosynthesis.</text>
</comment>
<feature type="binding site" evidence="15">
    <location>
        <begin position="157"/>
        <end position="158"/>
    </location>
    <ligand>
        <name>UDP-N-acetyl-alpha-D-muramoyl-L-alanyl-D-glutamate</name>
        <dbReference type="ChEBI" id="CHEBI:83900"/>
    </ligand>
</feature>
<feature type="binding site" evidence="15">
    <location>
        <begin position="406"/>
        <end position="409"/>
    </location>
    <ligand>
        <name>meso-2,6-diaminopimelate</name>
        <dbReference type="ChEBI" id="CHEBI:57791"/>
    </ligand>
</feature>
<dbReference type="GO" id="GO:0009252">
    <property type="term" value="P:peptidoglycan biosynthetic process"/>
    <property type="evidence" value="ECO:0007669"/>
    <property type="project" value="UniProtKB-UniRule"/>
</dbReference>
<feature type="modified residue" description="N6-carboxylysine" evidence="15">
    <location>
        <position position="224"/>
    </location>
</feature>
<evidence type="ECO:0000256" key="4">
    <source>
        <dbReference type="ARBA" id="ARBA00022960"/>
    </source>
</evidence>
<dbReference type="GO" id="GO:0005524">
    <property type="term" value="F:ATP binding"/>
    <property type="evidence" value="ECO:0007669"/>
    <property type="project" value="UniProtKB-UniRule"/>
</dbReference>
<evidence type="ECO:0000256" key="8">
    <source>
        <dbReference type="ARBA" id="ARBA00050251"/>
    </source>
</evidence>
<reference evidence="20 21" key="1">
    <citation type="submission" date="2017-04" db="EMBL/GenBank/DDBJ databases">
        <authorList>
            <person name="Afonso C.L."/>
            <person name="Miller P.J."/>
            <person name="Scott M.A."/>
            <person name="Spackman E."/>
            <person name="Goraichik I."/>
            <person name="Dimitrov K.M."/>
            <person name="Suarez D.L."/>
            <person name="Swayne D.E."/>
        </authorList>
    </citation>
    <scope>NUCLEOTIDE SEQUENCE [LARGE SCALE GENOMIC DNA]</scope>
    <source>
        <strain evidence="20 21">DSM 12816</strain>
    </source>
</reference>
<keyword evidence="15" id="KW-0067">ATP-binding</keyword>
<dbReference type="HAMAP" id="MF_00208">
    <property type="entry name" value="MurE"/>
    <property type="match status" value="1"/>
</dbReference>
<name>A0A1W1Z0B7_9FIRM</name>
<evidence type="ECO:0000256" key="1">
    <source>
        <dbReference type="ARBA" id="ARBA00004752"/>
    </source>
</evidence>
<dbReference type="InterPro" id="IPR000713">
    <property type="entry name" value="Mur_ligase_N"/>
</dbReference>
<keyword evidence="3 15" id="KW-0132">Cell division</keyword>
<evidence type="ECO:0000259" key="19">
    <source>
        <dbReference type="Pfam" id="PF08245"/>
    </source>
</evidence>
<evidence type="ECO:0000259" key="17">
    <source>
        <dbReference type="Pfam" id="PF01225"/>
    </source>
</evidence>
<evidence type="ECO:0000256" key="6">
    <source>
        <dbReference type="ARBA" id="ARBA00023306"/>
    </source>
</evidence>
<dbReference type="PANTHER" id="PTHR23135">
    <property type="entry name" value="MUR LIGASE FAMILY MEMBER"/>
    <property type="match status" value="1"/>
</dbReference>
<keyword evidence="6 15" id="KW-0131">Cell cycle</keyword>